<reference evidence="2 3" key="1">
    <citation type="submission" date="2020-08" db="EMBL/GenBank/DDBJ databases">
        <title>Genomic Encyclopedia of Type Strains, Phase IV (KMG-IV): sequencing the most valuable type-strain genomes for metagenomic binning, comparative biology and taxonomic classification.</title>
        <authorList>
            <person name="Goeker M."/>
        </authorList>
    </citation>
    <scope>NUCLEOTIDE SEQUENCE [LARGE SCALE GENOMIC DNA]</scope>
    <source>
        <strain evidence="2 3">DSM 100044</strain>
    </source>
</reference>
<feature type="transmembrane region" description="Helical" evidence="1">
    <location>
        <begin position="324"/>
        <end position="341"/>
    </location>
</feature>
<feature type="transmembrane region" description="Helical" evidence="1">
    <location>
        <begin position="301"/>
        <end position="318"/>
    </location>
</feature>
<organism evidence="2 3">
    <name type="scientific">Sphingomonas aerophila</name>
    <dbReference type="NCBI Taxonomy" id="1344948"/>
    <lineage>
        <taxon>Bacteria</taxon>
        <taxon>Pseudomonadati</taxon>
        <taxon>Pseudomonadota</taxon>
        <taxon>Alphaproteobacteria</taxon>
        <taxon>Sphingomonadales</taxon>
        <taxon>Sphingomonadaceae</taxon>
        <taxon>Sphingomonas</taxon>
    </lineage>
</organism>
<comment type="caution">
    <text evidence="2">The sequence shown here is derived from an EMBL/GenBank/DDBJ whole genome shotgun (WGS) entry which is preliminary data.</text>
</comment>
<proteinExistence type="predicted"/>
<feature type="transmembrane region" description="Helical" evidence="1">
    <location>
        <begin position="21"/>
        <end position="44"/>
    </location>
</feature>
<name>A0A7W9EUT6_9SPHN</name>
<feature type="transmembrane region" description="Helical" evidence="1">
    <location>
        <begin position="220"/>
        <end position="238"/>
    </location>
</feature>
<keyword evidence="1" id="KW-0812">Transmembrane</keyword>
<protein>
    <recommendedName>
        <fullName evidence="4">DUF2029 domain-containing protein</fullName>
    </recommendedName>
</protein>
<evidence type="ECO:0000313" key="2">
    <source>
        <dbReference type="EMBL" id="MBB5715536.1"/>
    </source>
</evidence>
<feature type="transmembrane region" description="Helical" evidence="1">
    <location>
        <begin position="250"/>
        <end position="269"/>
    </location>
</feature>
<dbReference type="Proteomes" id="UP000546200">
    <property type="component" value="Unassembled WGS sequence"/>
</dbReference>
<accession>A0A7W9EUT6</accession>
<dbReference type="RefSeq" id="WP_184057904.1">
    <property type="nucleotide sequence ID" value="NZ_JACIJK010000006.1"/>
</dbReference>
<gene>
    <name evidence="2" type="ORF">FHS94_002382</name>
</gene>
<evidence type="ECO:0008006" key="4">
    <source>
        <dbReference type="Google" id="ProtNLM"/>
    </source>
</evidence>
<evidence type="ECO:0000256" key="1">
    <source>
        <dbReference type="SAM" id="Phobius"/>
    </source>
</evidence>
<feature type="transmembrane region" description="Helical" evidence="1">
    <location>
        <begin position="189"/>
        <end position="208"/>
    </location>
</feature>
<keyword evidence="1" id="KW-1133">Transmembrane helix</keyword>
<keyword evidence="3" id="KW-1185">Reference proteome</keyword>
<dbReference type="AlphaFoldDB" id="A0A7W9EUT6"/>
<evidence type="ECO:0000313" key="3">
    <source>
        <dbReference type="Proteomes" id="UP000546200"/>
    </source>
</evidence>
<dbReference type="EMBL" id="JACIJK010000006">
    <property type="protein sequence ID" value="MBB5715536.1"/>
    <property type="molecule type" value="Genomic_DNA"/>
</dbReference>
<keyword evidence="1" id="KW-0472">Membrane</keyword>
<feature type="transmembrane region" description="Helical" evidence="1">
    <location>
        <begin position="138"/>
        <end position="155"/>
    </location>
</feature>
<feature type="transmembrane region" description="Helical" evidence="1">
    <location>
        <begin position="109"/>
        <end position="126"/>
    </location>
</feature>
<sequence length="365" mass="38339">MRRPLPPLWLAEPSRFAALPLGAARLSLGLAVLLLMASFSALWLPVGGTAGDGPGDVVLYGAIVDGVRHGGNYYDVTADALRAGDYPLRPFVTFRLPTLAVIEAHLPDWLVAGVLGALATGVLIAWFGRLSAALRRPALRIALPLLIAGGLIAQVQPALATFHEVWAGLLIALSLALRRPGRWIEPVALGLAAMLIRETSALYVLVMAALAITDGERREAVGWLGALAVLAAVVAVHAHAVAQVVRPLDALSPGWAGMLGVGFFVRTMAASTVLSLLPILVSAPLVALALIGWAGWRSPTGLRVTATLAAYATLLVLFARADTFYWGLLVAPLILPGLALAPDAVRDLVAGALDSRRITVRRVVR</sequence>
<feature type="transmembrane region" description="Helical" evidence="1">
    <location>
        <begin position="275"/>
        <end position="294"/>
    </location>
</feature>